<proteinExistence type="predicted"/>
<feature type="coiled-coil region" evidence="4">
    <location>
        <begin position="82"/>
        <end position="116"/>
    </location>
</feature>
<feature type="repeat" description="TPR" evidence="3">
    <location>
        <begin position="245"/>
        <end position="278"/>
    </location>
</feature>
<reference evidence="5" key="1">
    <citation type="journal article" date="2005" name="Environ. Microbiol.">
        <title>Genetic and functional properties of uncultivated thermophilic crenarchaeotes from a subsurface gold mine as revealed by analysis of genome fragments.</title>
        <authorList>
            <person name="Nunoura T."/>
            <person name="Hirayama H."/>
            <person name="Takami H."/>
            <person name="Oida H."/>
            <person name="Nishi S."/>
            <person name="Shimamura S."/>
            <person name="Suzuki Y."/>
            <person name="Inagaki F."/>
            <person name="Takai K."/>
            <person name="Nealson K.H."/>
            <person name="Horikoshi K."/>
        </authorList>
    </citation>
    <scope>NUCLEOTIDE SEQUENCE</scope>
</reference>
<dbReference type="SMART" id="SM00028">
    <property type="entry name" value="TPR"/>
    <property type="match status" value="1"/>
</dbReference>
<dbReference type="SUPFAM" id="SSF48452">
    <property type="entry name" value="TPR-like"/>
    <property type="match status" value="1"/>
</dbReference>
<evidence type="ECO:0000256" key="2">
    <source>
        <dbReference type="ARBA" id="ARBA00022803"/>
    </source>
</evidence>
<evidence type="ECO:0000256" key="4">
    <source>
        <dbReference type="SAM" id="Coils"/>
    </source>
</evidence>
<dbReference type="Pfam" id="PF13431">
    <property type="entry name" value="TPR_17"/>
    <property type="match status" value="1"/>
</dbReference>
<name>H5SF89_9BACT</name>
<dbReference type="PROSITE" id="PS51257">
    <property type="entry name" value="PROKAR_LIPOPROTEIN"/>
    <property type="match status" value="1"/>
</dbReference>
<keyword evidence="2 3" id="KW-0802">TPR repeat</keyword>
<dbReference type="EMBL" id="AP011701">
    <property type="protein sequence ID" value="BAL54825.1"/>
    <property type="molecule type" value="Genomic_DNA"/>
</dbReference>
<evidence type="ECO:0000313" key="5">
    <source>
        <dbReference type="EMBL" id="BAL54825.1"/>
    </source>
</evidence>
<dbReference type="InterPro" id="IPR011990">
    <property type="entry name" value="TPR-like_helical_dom_sf"/>
</dbReference>
<dbReference type="InterPro" id="IPR013105">
    <property type="entry name" value="TPR_2"/>
</dbReference>
<keyword evidence="1" id="KW-0677">Repeat</keyword>
<organism evidence="5">
    <name type="scientific">uncultured Acetothermia bacterium</name>
    <dbReference type="NCBI Taxonomy" id="236499"/>
    <lineage>
        <taxon>Bacteria</taxon>
        <taxon>Candidatus Bipolaricaulota</taxon>
        <taxon>environmental samples</taxon>
    </lineage>
</organism>
<evidence type="ECO:0000256" key="3">
    <source>
        <dbReference type="PROSITE-ProRule" id="PRU00339"/>
    </source>
</evidence>
<accession>H5SF89</accession>
<dbReference type="AlphaFoldDB" id="H5SF89"/>
<dbReference type="InterPro" id="IPR019734">
    <property type="entry name" value="TPR_rpt"/>
</dbReference>
<dbReference type="Pfam" id="PF07719">
    <property type="entry name" value="TPR_2"/>
    <property type="match status" value="1"/>
</dbReference>
<dbReference type="Gene3D" id="1.25.40.10">
    <property type="entry name" value="Tetratricopeptide repeat domain"/>
    <property type="match status" value="1"/>
</dbReference>
<sequence>MKKLKWVLIASLGVLVACGSLLISQRELRPTQNTPIVRPAPPAPAPQPALPIVGKKPSLEDVQELYRQGQSQLYNSALGEEYLRARELLQSVQTLLDQLDDEIRDVEKLYWQARVEFELGNWYHGAAWGDPAQAQEALPYYLTAEQLAQRLTERAPEFSDGYRLLGESQMRIISLRGWFQALTHAGIAKNNLERALELDPKNAEAHLALGVYYLYAPTLFGGDLERALDEFRKSESLTSDETVRFLSYRWRGVAYAKLGKITEAREAFEKALAIYPHSSWDRNELNKLR</sequence>
<evidence type="ECO:0000256" key="1">
    <source>
        <dbReference type="ARBA" id="ARBA00022737"/>
    </source>
</evidence>
<dbReference type="PROSITE" id="PS50005">
    <property type="entry name" value="TPR"/>
    <property type="match status" value="1"/>
</dbReference>
<reference evidence="5" key="2">
    <citation type="journal article" date="2012" name="PLoS ONE">
        <title>A Deeply Branching Thermophilic Bacterium with an Ancient Acetyl-CoA Pathway Dominates a Subsurface Ecosystem.</title>
        <authorList>
            <person name="Takami H."/>
            <person name="Noguchi H."/>
            <person name="Takaki Y."/>
            <person name="Uchiyama I."/>
            <person name="Toyoda A."/>
            <person name="Nishi S."/>
            <person name="Chee G.-J."/>
            <person name="Arai W."/>
            <person name="Nunoura T."/>
            <person name="Itoh T."/>
            <person name="Hattori M."/>
            <person name="Takai K."/>
        </authorList>
    </citation>
    <scope>NUCLEOTIDE SEQUENCE</scope>
</reference>
<gene>
    <name evidence="5" type="ORF">HGMM_F21A08C08</name>
</gene>
<protein>
    <submittedName>
        <fullName evidence="5">Hypothetical conserved protein</fullName>
    </submittedName>
</protein>
<keyword evidence="4" id="KW-0175">Coiled coil</keyword>